<reference evidence="2 3" key="2">
    <citation type="journal article" date="2015" name="BMC Genomics">
        <title>Analysis of three genomes within the thermophilic bacterial species Caldanaerobacter subterraneus with a focus on carbon monoxide dehydrogenase evolution and hydrolase diversity.</title>
        <authorList>
            <person name="Sant'Anna F.H."/>
            <person name="Lebedinsky A.V."/>
            <person name="Sokolova T.G."/>
            <person name="Robb F.T."/>
            <person name="Gonzalez J.M."/>
        </authorList>
    </citation>
    <scope>NUCLEOTIDE SEQUENCE [LARGE SCALE GENOMIC DNA]</scope>
    <source>
        <strain evidence="2 3">DSM 12653</strain>
    </source>
</reference>
<gene>
    <name evidence="2" type="ORF">CDSM653_00936</name>
</gene>
<evidence type="ECO:0000313" key="3">
    <source>
        <dbReference type="Proteomes" id="UP000010146"/>
    </source>
</evidence>
<dbReference type="RefSeq" id="WP_011025273.1">
    <property type="nucleotide sequence ID" value="NZ_ABXP02000054.1"/>
</dbReference>
<comment type="caution">
    <text evidence="2">The sequence shown here is derived from an EMBL/GenBank/DDBJ whole genome shotgun (WGS) entry which is preliminary data.</text>
</comment>
<dbReference type="Pfam" id="PF14209">
    <property type="entry name" value="DUF4321"/>
    <property type="match status" value="1"/>
</dbReference>
<evidence type="ECO:0008006" key="4">
    <source>
        <dbReference type="Google" id="ProtNLM"/>
    </source>
</evidence>
<reference evidence="3" key="3">
    <citation type="submission" date="2015-02" db="EMBL/GenBank/DDBJ databases">
        <title>Genome analysis of three genomes within the thermophilic hydrogenogenic bacterial species Caldanaerobacter subterraneus.</title>
        <authorList>
            <person name="Sant'Anna F.H."/>
            <person name="Lebedinsky A."/>
            <person name="Sokolova T."/>
            <person name="Robb F.T."/>
            <person name="Gonzalez J.M."/>
        </authorList>
    </citation>
    <scope>NUCLEOTIDE SEQUENCE [LARGE SCALE GENOMIC DNA]</scope>
    <source>
        <strain evidence="3">DSM 12653</strain>
    </source>
</reference>
<organism evidence="2 3">
    <name type="scientific">Caldanaerobacter subterraneus subsp. pacificus DSM 12653</name>
    <dbReference type="NCBI Taxonomy" id="391606"/>
    <lineage>
        <taxon>Bacteria</taxon>
        <taxon>Bacillati</taxon>
        <taxon>Bacillota</taxon>
        <taxon>Clostridia</taxon>
        <taxon>Thermoanaerobacterales</taxon>
        <taxon>Thermoanaerobacteraceae</taxon>
        <taxon>Caldanaerobacter</taxon>
    </lineage>
</organism>
<evidence type="ECO:0000256" key="1">
    <source>
        <dbReference type="SAM" id="Phobius"/>
    </source>
</evidence>
<proteinExistence type="predicted"/>
<reference evidence="2 3" key="1">
    <citation type="submission" date="2008-07" db="EMBL/GenBank/DDBJ databases">
        <authorList>
            <person name="Gonzalez J."/>
            <person name="Sokolova T."/>
            <person name="Ferriera S."/>
            <person name="Johnson J."/>
            <person name="Kravitz S."/>
            <person name="Beeson K."/>
            <person name="Sutton G."/>
            <person name="Rogers Y.-H."/>
            <person name="Friedman R."/>
            <person name="Frazier M."/>
            <person name="Venter J.C."/>
        </authorList>
    </citation>
    <scope>NUCLEOTIDE SEQUENCE [LARGE SCALE GENOMIC DNA]</scope>
    <source>
        <strain evidence="2 3">DSM 12653</strain>
    </source>
</reference>
<keyword evidence="1" id="KW-0812">Transmembrane</keyword>
<name>A0A0F5PN00_9THEO</name>
<dbReference type="Proteomes" id="UP000010146">
    <property type="component" value="Unassembled WGS sequence"/>
</dbReference>
<evidence type="ECO:0000313" key="2">
    <source>
        <dbReference type="EMBL" id="KKC30008.1"/>
    </source>
</evidence>
<keyword evidence="1" id="KW-1133">Transmembrane helix</keyword>
<dbReference type="InterPro" id="IPR025470">
    <property type="entry name" value="DUF4321"/>
</dbReference>
<dbReference type="EMBL" id="ABXP02000054">
    <property type="protein sequence ID" value="KKC30008.1"/>
    <property type="molecule type" value="Genomic_DNA"/>
</dbReference>
<dbReference type="AlphaFoldDB" id="A0A0F5PN00"/>
<keyword evidence="1" id="KW-0472">Membrane</keyword>
<protein>
    <recommendedName>
        <fullName evidence="4">DUF4321 domain-containing protein</fullName>
    </recommendedName>
</protein>
<sequence length="82" mass="9287">MRRGKSGWTLLFLLLVGLILGGFVGDLLGRFFKELSYAQVIGMNNPLTLDLNFLKFSFMLTFKINIGTVIGLILAIYSYYKM</sequence>
<feature type="transmembrane region" description="Helical" evidence="1">
    <location>
        <begin position="62"/>
        <end position="80"/>
    </location>
</feature>
<accession>A0A0F5PN00</accession>